<dbReference type="GeneID" id="113460912"/>
<dbReference type="PANTHER" id="PTHR32295:SF45">
    <property type="entry name" value="PROTEIN IQ-DOMAIN 19"/>
    <property type="match status" value="1"/>
</dbReference>
<name>A0A8B8JBX0_PHODC</name>
<dbReference type="RefSeq" id="XP_026665830.1">
    <property type="nucleotide sequence ID" value="XM_026810029.2"/>
</dbReference>
<dbReference type="GO" id="GO:0005516">
    <property type="term" value="F:calmodulin binding"/>
    <property type="evidence" value="ECO:0007669"/>
    <property type="project" value="UniProtKB-KW"/>
</dbReference>
<reference evidence="5" key="1">
    <citation type="submission" date="2025-08" db="UniProtKB">
        <authorList>
            <consortium name="RefSeq"/>
        </authorList>
    </citation>
    <scope>IDENTIFICATION</scope>
    <source>
        <tissue evidence="5">Young leaves</tissue>
    </source>
</reference>
<proteinExistence type="inferred from homology"/>
<comment type="similarity">
    <text evidence="2">Belongs to the IQD family.</text>
</comment>
<dbReference type="PANTHER" id="PTHR32295">
    <property type="entry name" value="IQ-DOMAIN 5-RELATED"/>
    <property type="match status" value="1"/>
</dbReference>
<organism evidence="4 5">
    <name type="scientific">Phoenix dactylifera</name>
    <name type="common">Date palm</name>
    <dbReference type="NCBI Taxonomy" id="42345"/>
    <lineage>
        <taxon>Eukaryota</taxon>
        <taxon>Viridiplantae</taxon>
        <taxon>Streptophyta</taxon>
        <taxon>Embryophyta</taxon>
        <taxon>Tracheophyta</taxon>
        <taxon>Spermatophyta</taxon>
        <taxon>Magnoliopsida</taxon>
        <taxon>Liliopsida</taxon>
        <taxon>Arecaceae</taxon>
        <taxon>Coryphoideae</taxon>
        <taxon>Phoeniceae</taxon>
        <taxon>Phoenix</taxon>
    </lineage>
</organism>
<gene>
    <name evidence="5" type="primary">LOC113460912</name>
</gene>
<evidence type="ECO:0000313" key="4">
    <source>
        <dbReference type="Proteomes" id="UP000228380"/>
    </source>
</evidence>
<sequence>MGMAARWLKSFLTGKREEKKTLTSSLLTKAQLDPIQVRTPKEKKRWSFRKQAAAGKGSTSPDQTVSTPTNALLEAEIDQKTHAMAVAATAAATAGVAVAAAQAAADVMSLTSATTGKTSSAIEEAAVIKVQAAFRSYLVLPVLLSSL</sequence>
<dbReference type="PROSITE" id="PS50096">
    <property type="entry name" value="IQ"/>
    <property type="match status" value="1"/>
</dbReference>
<protein>
    <submittedName>
        <fullName evidence="5">Uncharacterized protein LOC113460912</fullName>
    </submittedName>
</protein>
<evidence type="ECO:0000313" key="5">
    <source>
        <dbReference type="RefSeq" id="XP_026665830.1"/>
    </source>
</evidence>
<dbReference type="OrthoDB" id="685302at2759"/>
<dbReference type="Proteomes" id="UP000228380">
    <property type="component" value="Unplaced"/>
</dbReference>
<accession>A0A8B8JBX0</accession>
<feature type="compositionally biased region" description="Polar residues" evidence="3">
    <location>
        <begin position="57"/>
        <end position="67"/>
    </location>
</feature>
<dbReference type="AlphaFoldDB" id="A0A8B8JBX0"/>
<keyword evidence="4" id="KW-1185">Reference proteome</keyword>
<evidence type="ECO:0000256" key="1">
    <source>
        <dbReference type="ARBA" id="ARBA00022860"/>
    </source>
</evidence>
<keyword evidence="1" id="KW-0112">Calmodulin-binding</keyword>
<evidence type="ECO:0000256" key="3">
    <source>
        <dbReference type="SAM" id="MobiDB-lite"/>
    </source>
</evidence>
<dbReference type="KEGG" id="pda:113460912"/>
<feature type="region of interest" description="Disordered" evidence="3">
    <location>
        <begin position="36"/>
        <end position="67"/>
    </location>
</feature>
<evidence type="ECO:0000256" key="2">
    <source>
        <dbReference type="ARBA" id="ARBA00024341"/>
    </source>
</evidence>